<evidence type="ECO:0000313" key="2">
    <source>
        <dbReference type="Proteomes" id="UP000237662"/>
    </source>
</evidence>
<dbReference type="EMBL" id="PTJC01000005">
    <property type="protein sequence ID" value="PPK87885.1"/>
    <property type="molecule type" value="Genomic_DNA"/>
</dbReference>
<dbReference type="Proteomes" id="UP000237662">
    <property type="component" value="Unassembled WGS sequence"/>
</dbReference>
<organism evidence="1 2">
    <name type="scientific">Neolewinella xylanilytica</name>
    <dbReference type="NCBI Taxonomy" id="1514080"/>
    <lineage>
        <taxon>Bacteria</taxon>
        <taxon>Pseudomonadati</taxon>
        <taxon>Bacteroidota</taxon>
        <taxon>Saprospiria</taxon>
        <taxon>Saprospirales</taxon>
        <taxon>Lewinellaceae</taxon>
        <taxon>Neolewinella</taxon>
    </lineage>
</organism>
<evidence type="ECO:0000313" key="1">
    <source>
        <dbReference type="EMBL" id="PPK87885.1"/>
    </source>
</evidence>
<keyword evidence="2" id="KW-1185">Reference proteome</keyword>
<reference evidence="1 2" key="1">
    <citation type="submission" date="2018-02" db="EMBL/GenBank/DDBJ databases">
        <title>Genomic Encyclopedia of Archaeal and Bacterial Type Strains, Phase II (KMG-II): from individual species to whole genera.</title>
        <authorList>
            <person name="Goeker M."/>
        </authorList>
    </citation>
    <scope>NUCLEOTIDE SEQUENCE [LARGE SCALE GENOMIC DNA]</scope>
    <source>
        <strain evidence="1 2">DSM 29526</strain>
    </source>
</reference>
<dbReference type="AlphaFoldDB" id="A0A2S6I8R9"/>
<name>A0A2S6I8R9_9BACT</name>
<sequence>MLLTEAGMPQEELKPLLSREQSKWTDIYRIAKILTVKACLNGRTAERVGRFVHSTPSLDLLTGPDDLLFRKR</sequence>
<protein>
    <submittedName>
        <fullName evidence="1">Uncharacterized protein</fullName>
    </submittedName>
</protein>
<proteinExistence type="predicted"/>
<comment type="caution">
    <text evidence="1">The sequence shown here is derived from an EMBL/GenBank/DDBJ whole genome shotgun (WGS) entry which is preliminary data.</text>
</comment>
<gene>
    <name evidence="1" type="ORF">CLV84_0840</name>
</gene>
<accession>A0A2S6I8R9</accession>